<evidence type="ECO:0000256" key="2">
    <source>
        <dbReference type="ARBA" id="ARBA00007613"/>
    </source>
</evidence>
<keyword evidence="10" id="KW-1185">Reference proteome</keyword>
<protein>
    <submittedName>
        <fullName evidence="9">Outer membrane channel protein TolC</fullName>
    </submittedName>
</protein>
<gene>
    <name evidence="9" type="primary">tolC</name>
    <name evidence="9" type="ORF">MTCD1_02531</name>
</gene>
<dbReference type="PANTHER" id="PTHR30026">
    <property type="entry name" value="OUTER MEMBRANE PROTEIN TOLC"/>
    <property type="match status" value="1"/>
</dbReference>
<evidence type="ECO:0000313" key="10">
    <source>
        <dbReference type="Proteomes" id="UP000197068"/>
    </source>
</evidence>
<dbReference type="NCBIfam" id="NF007002">
    <property type="entry name" value="PRK09465.1"/>
    <property type="match status" value="1"/>
</dbReference>
<keyword evidence="5" id="KW-0812">Transmembrane</keyword>
<dbReference type="Pfam" id="PF02321">
    <property type="entry name" value="OEP"/>
    <property type="match status" value="2"/>
</dbReference>
<feature type="chain" id="PRO_5046144351" evidence="8">
    <location>
        <begin position="24"/>
        <end position="459"/>
    </location>
</feature>
<dbReference type="InterPro" id="IPR003423">
    <property type="entry name" value="OMP_efflux"/>
</dbReference>
<dbReference type="InterPro" id="IPR010130">
    <property type="entry name" value="T1SS_OMP_TolC"/>
</dbReference>
<keyword evidence="8" id="KW-0732">Signal</keyword>
<proteinExistence type="inferred from homology"/>
<reference evidence="9 10" key="1">
    <citation type="submission" date="2017-06" db="EMBL/GenBank/DDBJ databases">
        <title>Whole Genome Sequences of Colwellia marinimaniae MTCD1.</title>
        <authorList>
            <person name="Kusumoto H."/>
            <person name="Inoue M."/>
            <person name="Tanikawa K."/>
            <person name="Maeji H."/>
            <person name="Cameron J.H."/>
            <person name="Bartlett D.H."/>
        </authorList>
    </citation>
    <scope>NUCLEOTIDE SEQUENCE [LARGE SCALE GENOMIC DNA]</scope>
    <source>
        <strain evidence="9 10">MTCD1</strain>
    </source>
</reference>
<dbReference type="InterPro" id="IPR051906">
    <property type="entry name" value="TolC-like"/>
</dbReference>
<sequence length="459" mass="50581">MKRTLSTLIIAITAAFSSTHTQADDLLTVYQQALLNDPVVLKAQAQFMIVKEDIEQARAILLPQINATGGISISERESQQSQLVGSNVVVYDATSNTDVTNFGANLNMQLYHHDSWLRLDNAKKTAHQSDLTYQVAKQDLITRVAKAYFDLLSTKDDLVFSTAEKDAIARQLEQTKQRFSVGLTAITDVYEAQAQFDNAVTEEIRAENAIFQAEEELRVITNTYPRNISVLNTERFSTSTPIPNSADEWQVTAEAKNLDLITARVGIDIARDSINIARAGHYPTLSLNGNWGSGKSQTSVEALGFNQDFDETPYFDNYSVGITLNVPIYSGGAIQSSVRQAQSRFILASQDLSLTHRKIVRTTRNAYNTVIAAISAIKAYEQSVLSAQKALEATEAGFEVGTRTIVDVLDSTRNLYNAKRNLSSTRYAYIQNVLLLKRAAGTITDEDLTAINSGLMAVN</sequence>
<dbReference type="Gene3D" id="1.20.1600.10">
    <property type="entry name" value="Outer membrane efflux proteins (OEP)"/>
    <property type="match status" value="1"/>
</dbReference>
<keyword evidence="6" id="KW-0472">Membrane</keyword>
<dbReference type="Proteomes" id="UP000197068">
    <property type="component" value="Unassembled WGS sequence"/>
</dbReference>
<organism evidence="9 10">
    <name type="scientific">Colwellia marinimaniae</name>
    <dbReference type="NCBI Taxonomy" id="1513592"/>
    <lineage>
        <taxon>Bacteria</taxon>
        <taxon>Pseudomonadati</taxon>
        <taxon>Pseudomonadota</taxon>
        <taxon>Gammaproteobacteria</taxon>
        <taxon>Alteromonadales</taxon>
        <taxon>Colwelliaceae</taxon>
        <taxon>Colwellia</taxon>
    </lineage>
</organism>
<evidence type="ECO:0000256" key="5">
    <source>
        <dbReference type="ARBA" id="ARBA00022692"/>
    </source>
</evidence>
<evidence type="ECO:0000256" key="6">
    <source>
        <dbReference type="ARBA" id="ARBA00023136"/>
    </source>
</evidence>
<keyword evidence="3" id="KW-0813">Transport</keyword>
<dbReference type="PANTHER" id="PTHR30026:SF20">
    <property type="entry name" value="OUTER MEMBRANE PROTEIN TOLC"/>
    <property type="match status" value="1"/>
</dbReference>
<dbReference type="EMBL" id="BDQM01000021">
    <property type="protein sequence ID" value="GAW96908.1"/>
    <property type="molecule type" value="Genomic_DNA"/>
</dbReference>
<evidence type="ECO:0000256" key="1">
    <source>
        <dbReference type="ARBA" id="ARBA00004442"/>
    </source>
</evidence>
<evidence type="ECO:0000256" key="8">
    <source>
        <dbReference type="SAM" id="SignalP"/>
    </source>
</evidence>
<dbReference type="SUPFAM" id="SSF56954">
    <property type="entry name" value="Outer membrane efflux proteins (OEP)"/>
    <property type="match status" value="1"/>
</dbReference>
<accession>A0ABQ0MX07</accession>
<evidence type="ECO:0000256" key="4">
    <source>
        <dbReference type="ARBA" id="ARBA00022452"/>
    </source>
</evidence>
<evidence type="ECO:0000313" key="9">
    <source>
        <dbReference type="EMBL" id="GAW96908.1"/>
    </source>
</evidence>
<name>A0ABQ0MX07_9GAMM</name>
<keyword evidence="4" id="KW-1134">Transmembrane beta strand</keyword>
<dbReference type="InterPro" id="IPR058622">
    <property type="entry name" value="TolC"/>
</dbReference>
<evidence type="ECO:0000256" key="3">
    <source>
        <dbReference type="ARBA" id="ARBA00022448"/>
    </source>
</evidence>
<feature type="signal peptide" evidence="8">
    <location>
        <begin position="1"/>
        <end position="23"/>
    </location>
</feature>
<comment type="caution">
    <text evidence="9">The sequence shown here is derived from an EMBL/GenBank/DDBJ whole genome shotgun (WGS) entry which is preliminary data.</text>
</comment>
<dbReference type="RefSeq" id="WP_057182017.1">
    <property type="nucleotide sequence ID" value="NZ_BDQM01000021.1"/>
</dbReference>
<comment type="similarity">
    <text evidence="2">Belongs to the outer membrane factor (OMF) (TC 1.B.17) family.</text>
</comment>
<evidence type="ECO:0000256" key="7">
    <source>
        <dbReference type="ARBA" id="ARBA00023237"/>
    </source>
</evidence>
<comment type="subcellular location">
    <subcellularLocation>
        <location evidence="1">Cell outer membrane</location>
    </subcellularLocation>
</comment>
<keyword evidence="7" id="KW-0998">Cell outer membrane</keyword>
<dbReference type="NCBIfam" id="TIGR01844">
    <property type="entry name" value="type_I_sec_TolC"/>
    <property type="match status" value="1"/>
</dbReference>